<reference evidence="2 3" key="1">
    <citation type="submission" date="2019-12" db="EMBL/GenBank/DDBJ databases">
        <title>Genomic-based taxomic classification of the family Erythrobacteraceae.</title>
        <authorList>
            <person name="Xu L."/>
        </authorList>
    </citation>
    <scope>NUCLEOTIDE SEQUENCE [LARGE SCALE GENOMIC DNA]</scope>
    <source>
        <strain evidence="2 3">JCM 17802</strain>
    </source>
</reference>
<dbReference type="RefSeq" id="WP_160598472.1">
    <property type="nucleotide sequence ID" value="NZ_WTYS01000001.1"/>
</dbReference>
<sequence length="190" mass="20475">MINRIRDIRKAKGLTLADLAEACDPPTTAQTIGRLETGMRNLSIKWMDRIADALGIDPQSLVRSDQTASPQVVATLTEQGPEALNTPAEAVLATEIGGDAPLMVLSIAASAGEYRGGDQLWLRQLDPADAARAINRDVLVPRKGGRFYFGRLIDRQGTMVGILPPGVGQKQQVVDDPPWLAVAEMLVRPL</sequence>
<dbReference type="SUPFAM" id="SSF47413">
    <property type="entry name" value="lambda repressor-like DNA-binding domains"/>
    <property type="match status" value="1"/>
</dbReference>
<dbReference type="SMART" id="SM00530">
    <property type="entry name" value="HTH_XRE"/>
    <property type="match status" value="1"/>
</dbReference>
<accession>A0A6I4SQQ4</accession>
<dbReference type="GO" id="GO:0003677">
    <property type="term" value="F:DNA binding"/>
    <property type="evidence" value="ECO:0007669"/>
    <property type="project" value="InterPro"/>
</dbReference>
<dbReference type="AlphaFoldDB" id="A0A6I4SQQ4"/>
<dbReference type="PROSITE" id="PS50943">
    <property type="entry name" value="HTH_CROC1"/>
    <property type="match status" value="1"/>
</dbReference>
<proteinExistence type="predicted"/>
<gene>
    <name evidence="2" type="ORF">GRI36_10840</name>
</gene>
<keyword evidence="3" id="KW-1185">Reference proteome</keyword>
<dbReference type="InterPro" id="IPR010982">
    <property type="entry name" value="Lambda_DNA-bd_dom_sf"/>
</dbReference>
<comment type="caution">
    <text evidence="2">The sequence shown here is derived from an EMBL/GenBank/DDBJ whole genome shotgun (WGS) entry which is preliminary data.</text>
</comment>
<dbReference type="Gene3D" id="1.10.260.40">
    <property type="entry name" value="lambda repressor-like DNA-binding domains"/>
    <property type="match status" value="1"/>
</dbReference>
<dbReference type="Pfam" id="PF01381">
    <property type="entry name" value="HTH_3"/>
    <property type="match status" value="1"/>
</dbReference>
<dbReference type="OrthoDB" id="7404022at2"/>
<dbReference type="EMBL" id="WTYS01000001">
    <property type="protein sequence ID" value="MXO57376.1"/>
    <property type="molecule type" value="Genomic_DNA"/>
</dbReference>
<organism evidence="2 3">
    <name type="scientific">Pontixanthobacter gangjinensis</name>
    <dbReference type="NCBI Taxonomy" id="1028742"/>
    <lineage>
        <taxon>Bacteria</taxon>
        <taxon>Pseudomonadati</taxon>
        <taxon>Pseudomonadota</taxon>
        <taxon>Alphaproteobacteria</taxon>
        <taxon>Sphingomonadales</taxon>
        <taxon>Erythrobacteraceae</taxon>
        <taxon>Pontixanthobacter</taxon>
    </lineage>
</organism>
<dbReference type="InterPro" id="IPR001387">
    <property type="entry name" value="Cro/C1-type_HTH"/>
</dbReference>
<evidence type="ECO:0000259" key="1">
    <source>
        <dbReference type="PROSITE" id="PS50943"/>
    </source>
</evidence>
<protein>
    <submittedName>
        <fullName evidence="2">Helix-turn-helix domain-containing protein</fullName>
    </submittedName>
</protein>
<evidence type="ECO:0000313" key="2">
    <source>
        <dbReference type="EMBL" id="MXO57376.1"/>
    </source>
</evidence>
<name>A0A6I4SQQ4_9SPHN</name>
<evidence type="ECO:0000313" key="3">
    <source>
        <dbReference type="Proteomes" id="UP000468943"/>
    </source>
</evidence>
<feature type="domain" description="HTH cro/C1-type" evidence="1">
    <location>
        <begin position="5"/>
        <end position="61"/>
    </location>
</feature>
<dbReference type="CDD" id="cd00093">
    <property type="entry name" value="HTH_XRE"/>
    <property type="match status" value="1"/>
</dbReference>
<dbReference type="Proteomes" id="UP000468943">
    <property type="component" value="Unassembled WGS sequence"/>
</dbReference>